<gene>
    <name evidence="8" type="primary">tilS</name>
    <name evidence="10" type="ORF">ABS24_08380</name>
</gene>
<feature type="domain" description="Lysidine-tRNA(Ile) synthetase C-terminal" evidence="9">
    <location>
        <begin position="369"/>
        <end position="442"/>
    </location>
</feature>
<keyword evidence="3 8" id="KW-0436">Ligase</keyword>
<dbReference type="NCBIfam" id="TIGR02433">
    <property type="entry name" value="lysidine_TilS_C"/>
    <property type="match status" value="1"/>
</dbReference>
<dbReference type="PANTHER" id="PTHR43033">
    <property type="entry name" value="TRNA(ILE)-LYSIDINE SYNTHASE-RELATED"/>
    <property type="match status" value="1"/>
</dbReference>
<dbReference type="HAMAP" id="MF_01161">
    <property type="entry name" value="tRNA_Ile_lys_synt"/>
    <property type="match status" value="1"/>
</dbReference>
<sequence>MQLLRSDIVFGPIMDELEKAPQILVGFSGGLDSTVLLELLAETIPIESLCAVHINHGLSPNANTWQVHVEDFCNSRNIALHCETVEVIASGKGLEDAARQSRYGVFESLLKQDGILLLGHHSDDQAETLLYRLMRGSGAKGMSGMPASRKVGQGRLIRPLLNWPKSSLITYAHNKKLEWVEDESNDVDAFERNYLRNQLIPVLAYQWPDYRQRLRAVAELSAESHELAEAIAIETIATLQPVEERAGWSLSVPLFNNLTPLKQKNLLRYWPQLKGLDCPGAKVINEVLVALIHARQDSVPMVSLGNGQYRRFRNRLYLLKVSKEVDSSASQQKEVIWNIDNPVSLSDGTHLSAEKTVGDGLRAELAATLNVVTRKGGERCKPAGREHSNSLKKLLQEFNVEPWWRDRAPLFFIDQQLVAVGNFWVCDGWQAKPGEKSIKIHWHANSL</sequence>
<dbReference type="NCBIfam" id="TIGR02432">
    <property type="entry name" value="lysidine_TilS_N"/>
    <property type="match status" value="1"/>
</dbReference>
<reference evidence="10 11" key="1">
    <citation type="submission" date="2015-10" db="EMBL/GenBank/DDBJ databases">
        <title>Metagenome-Assembled Genomes uncover a global brackish microbiome.</title>
        <authorList>
            <person name="Hugerth L.W."/>
            <person name="Larsson J."/>
            <person name="Alneberg J."/>
            <person name="Lindh M.V."/>
            <person name="Legrand C."/>
            <person name="Pinhassi J."/>
            <person name="Andersson A.F."/>
        </authorList>
    </citation>
    <scope>NUCLEOTIDE SEQUENCE [LARGE SCALE GENOMIC DNA]</scope>
    <source>
        <strain evidence="10">BACL26 MAG-121220-bin70</strain>
    </source>
</reference>
<name>A0A0R2U6E1_9GAMM</name>
<dbReference type="InterPro" id="IPR012094">
    <property type="entry name" value="tRNA_Ile_lys_synt"/>
</dbReference>
<evidence type="ECO:0000256" key="6">
    <source>
        <dbReference type="ARBA" id="ARBA00022840"/>
    </source>
</evidence>
<dbReference type="SUPFAM" id="SSF82829">
    <property type="entry name" value="MesJ substrate recognition domain-like"/>
    <property type="match status" value="1"/>
</dbReference>
<evidence type="ECO:0000313" key="11">
    <source>
        <dbReference type="Proteomes" id="UP000051213"/>
    </source>
</evidence>
<evidence type="ECO:0000256" key="2">
    <source>
        <dbReference type="ARBA" id="ARBA00022490"/>
    </source>
</evidence>
<evidence type="ECO:0000256" key="4">
    <source>
        <dbReference type="ARBA" id="ARBA00022694"/>
    </source>
</evidence>
<dbReference type="InterPro" id="IPR011063">
    <property type="entry name" value="TilS/TtcA_N"/>
</dbReference>
<dbReference type="CDD" id="cd01992">
    <property type="entry name" value="TilS_N"/>
    <property type="match status" value="1"/>
</dbReference>
<dbReference type="Pfam" id="PF01171">
    <property type="entry name" value="ATP_bind_3"/>
    <property type="match status" value="1"/>
</dbReference>
<evidence type="ECO:0000256" key="7">
    <source>
        <dbReference type="ARBA" id="ARBA00048539"/>
    </source>
</evidence>
<keyword evidence="6 8" id="KW-0067">ATP-binding</keyword>
<dbReference type="EC" id="6.3.4.19" evidence="8"/>
<comment type="catalytic activity">
    <reaction evidence="7 8">
        <text>cytidine(34) in tRNA(Ile2) + L-lysine + ATP = lysidine(34) in tRNA(Ile2) + AMP + diphosphate + H(+)</text>
        <dbReference type="Rhea" id="RHEA:43744"/>
        <dbReference type="Rhea" id="RHEA-COMP:10625"/>
        <dbReference type="Rhea" id="RHEA-COMP:10670"/>
        <dbReference type="ChEBI" id="CHEBI:15378"/>
        <dbReference type="ChEBI" id="CHEBI:30616"/>
        <dbReference type="ChEBI" id="CHEBI:32551"/>
        <dbReference type="ChEBI" id="CHEBI:33019"/>
        <dbReference type="ChEBI" id="CHEBI:82748"/>
        <dbReference type="ChEBI" id="CHEBI:83665"/>
        <dbReference type="ChEBI" id="CHEBI:456215"/>
        <dbReference type="EC" id="6.3.4.19"/>
    </reaction>
</comment>
<keyword evidence="2 8" id="KW-0963">Cytoplasm</keyword>
<comment type="caution">
    <text evidence="10">The sequence shown here is derived from an EMBL/GenBank/DDBJ whole genome shotgun (WGS) entry which is preliminary data.</text>
</comment>
<feature type="binding site" evidence="8">
    <location>
        <begin position="28"/>
        <end position="33"/>
    </location>
    <ligand>
        <name>ATP</name>
        <dbReference type="ChEBI" id="CHEBI:30616"/>
    </ligand>
</feature>
<dbReference type="EMBL" id="LICA01000105">
    <property type="protein sequence ID" value="KRO95129.1"/>
    <property type="molecule type" value="Genomic_DNA"/>
</dbReference>
<dbReference type="InterPro" id="IPR012795">
    <property type="entry name" value="tRNA_Ile_lys_synt_N"/>
</dbReference>
<dbReference type="Proteomes" id="UP000051213">
    <property type="component" value="Unassembled WGS sequence"/>
</dbReference>
<accession>A0A0R2U6E1</accession>
<evidence type="ECO:0000256" key="5">
    <source>
        <dbReference type="ARBA" id="ARBA00022741"/>
    </source>
</evidence>
<dbReference type="SUPFAM" id="SSF52402">
    <property type="entry name" value="Adenine nucleotide alpha hydrolases-like"/>
    <property type="match status" value="1"/>
</dbReference>
<comment type="subcellular location">
    <subcellularLocation>
        <location evidence="1 8">Cytoplasm</location>
    </subcellularLocation>
</comment>
<dbReference type="Pfam" id="PF11734">
    <property type="entry name" value="TilS_C"/>
    <property type="match status" value="1"/>
</dbReference>
<dbReference type="SUPFAM" id="SSF56037">
    <property type="entry name" value="PheT/TilS domain"/>
    <property type="match status" value="1"/>
</dbReference>
<evidence type="ECO:0000256" key="8">
    <source>
        <dbReference type="HAMAP-Rule" id="MF_01161"/>
    </source>
</evidence>
<evidence type="ECO:0000259" key="9">
    <source>
        <dbReference type="SMART" id="SM00977"/>
    </source>
</evidence>
<dbReference type="Gene3D" id="3.40.50.620">
    <property type="entry name" value="HUPs"/>
    <property type="match status" value="1"/>
</dbReference>
<dbReference type="Gene3D" id="1.20.59.20">
    <property type="match status" value="1"/>
</dbReference>
<proteinExistence type="inferred from homology"/>
<keyword evidence="4 8" id="KW-0819">tRNA processing</keyword>
<evidence type="ECO:0000256" key="3">
    <source>
        <dbReference type="ARBA" id="ARBA00022598"/>
    </source>
</evidence>
<comment type="similarity">
    <text evidence="8">Belongs to the tRNA(Ile)-lysidine synthase family.</text>
</comment>
<comment type="function">
    <text evidence="8">Ligates lysine onto the cytidine present at position 34 of the AUA codon-specific tRNA(Ile) that contains the anticodon CAU, in an ATP-dependent manner. Cytidine is converted to lysidine, thus changing the amino acid specificity of the tRNA from methionine to isoleucine.</text>
</comment>
<protein>
    <recommendedName>
        <fullName evidence="8">tRNA(Ile)-lysidine synthase</fullName>
        <ecNumber evidence="8">6.3.4.19</ecNumber>
    </recommendedName>
    <alternativeName>
        <fullName evidence="8">tRNA(Ile)-2-lysyl-cytidine synthase</fullName>
    </alternativeName>
    <alternativeName>
        <fullName evidence="8">tRNA(Ile)-lysidine synthetase</fullName>
    </alternativeName>
</protein>
<dbReference type="AlphaFoldDB" id="A0A0R2U6E1"/>
<dbReference type="GO" id="GO:0006400">
    <property type="term" value="P:tRNA modification"/>
    <property type="evidence" value="ECO:0007669"/>
    <property type="project" value="UniProtKB-UniRule"/>
</dbReference>
<dbReference type="SMART" id="SM00977">
    <property type="entry name" value="TilS_C"/>
    <property type="match status" value="1"/>
</dbReference>
<dbReference type="InterPro" id="IPR014729">
    <property type="entry name" value="Rossmann-like_a/b/a_fold"/>
</dbReference>
<dbReference type="PANTHER" id="PTHR43033:SF1">
    <property type="entry name" value="TRNA(ILE)-LYSIDINE SYNTHASE-RELATED"/>
    <property type="match status" value="1"/>
</dbReference>
<dbReference type="GO" id="GO:0005524">
    <property type="term" value="F:ATP binding"/>
    <property type="evidence" value="ECO:0007669"/>
    <property type="project" value="UniProtKB-UniRule"/>
</dbReference>
<dbReference type="InterPro" id="IPR015262">
    <property type="entry name" value="tRNA_Ile_lys_synt_subst-bd"/>
</dbReference>
<evidence type="ECO:0000313" key="10">
    <source>
        <dbReference type="EMBL" id="KRO95129.1"/>
    </source>
</evidence>
<dbReference type="Pfam" id="PF09179">
    <property type="entry name" value="TilS"/>
    <property type="match status" value="1"/>
</dbReference>
<dbReference type="GO" id="GO:0005737">
    <property type="term" value="C:cytoplasm"/>
    <property type="evidence" value="ECO:0007669"/>
    <property type="project" value="UniProtKB-SubCell"/>
</dbReference>
<dbReference type="GO" id="GO:0032267">
    <property type="term" value="F:tRNA(Ile)-lysidine synthase activity"/>
    <property type="evidence" value="ECO:0007669"/>
    <property type="project" value="UniProtKB-EC"/>
</dbReference>
<evidence type="ECO:0000256" key="1">
    <source>
        <dbReference type="ARBA" id="ARBA00004496"/>
    </source>
</evidence>
<dbReference type="InterPro" id="IPR012796">
    <property type="entry name" value="Lysidine-tRNA-synth_C"/>
</dbReference>
<organism evidence="10 11">
    <name type="scientific">SAR92 bacterium BACL26 MAG-121220-bin70</name>
    <dbReference type="NCBI Taxonomy" id="1655626"/>
    <lineage>
        <taxon>Bacteria</taxon>
        <taxon>Pseudomonadati</taxon>
        <taxon>Pseudomonadota</taxon>
        <taxon>Gammaproteobacteria</taxon>
        <taxon>Cellvibrionales</taxon>
        <taxon>Porticoccaceae</taxon>
        <taxon>SAR92 clade</taxon>
    </lineage>
</organism>
<comment type="domain">
    <text evidence="8">The N-terminal region contains the highly conserved SGGXDS motif, predicted to be a P-loop motif involved in ATP binding.</text>
</comment>
<keyword evidence="5 8" id="KW-0547">Nucleotide-binding</keyword>